<dbReference type="Proteomes" id="UP000325576">
    <property type="component" value="Unassembled WGS sequence"/>
</dbReference>
<dbReference type="EMBL" id="MRBO01000194">
    <property type="protein sequence ID" value="KAB2586422.1"/>
    <property type="molecule type" value="Genomic_DNA"/>
</dbReference>
<dbReference type="CDD" id="cd02199">
    <property type="entry name" value="YjgF_YER057c_UK114_like_1"/>
    <property type="match status" value="1"/>
</dbReference>
<evidence type="ECO:0000313" key="3">
    <source>
        <dbReference type="EMBL" id="MBH5147909.1"/>
    </source>
</evidence>
<evidence type="ECO:0000313" key="5">
    <source>
        <dbReference type="Proteomes" id="UP000627573"/>
    </source>
</evidence>
<evidence type="ECO:0000259" key="1">
    <source>
        <dbReference type="Pfam" id="PF14588"/>
    </source>
</evidence>
<organism evidence="2 4">
    <name type="scientific">Rhodococcus erythropolis</name>
    <name type="common">Arthrobacter picolinophilus</name>
    <dbReference type="NCBI Taxonomy" id="1833"/>
    <lineage>
        <taxon>Bacteria</taxon>
        <taxon>Bacillati</taxon>
        <taxon>Actinomycetota</taxon>
        <taxon>Actinomycetes</taxon>
        <taxon>Mycobacteriales</taxon>
        <taxon>Nocardiaceae</taxon>
        <taxon>Rhodococcus</taxon>
        <taxon>Rhodococcus erythropolis group</taxon>
    </lineage>
</organism>
<accession>A0A0C3AAC4</accession>
<dbReference type="InterPro" id="IPR013813">
    <property type="entry name" value="Endoribo_LPSP/chorism_mut-like"/>
</dbReference>
<dbReference type="PANTHER" id="PTHR43760:SF1">
    <property type="entry name" value="ENDORIBONUCLEASE L-PSP_CHORISMATE MUTASE-LIKE DOMAIN-CONTAINING PROTEIN"/>
    <property type="match status" value="1"/>
</dbReference>
<feature type="domain" description="Endoribonuclease L-PSP/chorismate mutase-like" evidence="1">
    <location>
        <begin position="9"/>
        <end position="149"/>
    </location>
</feature>
<keyword evidence="5" id="KW-1185">Reference proteome</keyword>
<sequence length="158" mass="16148">MNDASTWTARLAALDLTLPPVATPAGSYLPAVQTGSYVYTSGQLPLVDGTTTCIGKLGEGVSVEDAAQAARLCTLNGLAAVDALVGLDRIVRVVKVVGFVASGSGFSQQPQVINGASDLLAEIFGTAGQHARSAIGVAELPRNSAVEVEFVFEVSDSI</sequence>
<dbReference type="InterPro" id="IPR035959">
    <property type="entry name" value="RutC-like_sf"/>
</dbReference>
<dbReference type="PANTHER" id="PTHR43760">
    <property type="entry name" value="ENDORIBONUCLEASE-RELATED"/>
    <property type="match status" value="1"/>
</dbReference>
<reference evidence="3 5" key="2">
    <citation type="submission" date="2020-12" db="EMBL/GenBank/DDBJ databases">
        <title>Draft genome sequence of furan degrading bacterial strain FUR100.</title>
        <authorList>
            <person name="Woiski C."/>
        </authorList>
    </citation>
    <scope>NUCLEOTIDE SEQUENCE [LARGE SCALE GENOMIC DNA]</scope>
    <source>
        <strain evidence="3 5">FUR100</strain>
    </source>
</reference>
<evidence type="ECO:0000313" key="4">
    <source>
        <dbReference type="Proteomes" id="UP000325576"/>
    </source>
</evidence>
<reference evidence="2 4" key="1">
    <citation type="journal article" date="2017" name="Poromechanics V (2013)">
        <title>Genomic Characterization of the Arsenic-Tolerant Actinobacterium, &lt;i&gt;Rhodococcus erythropolis&lt;/i&gt; S43.</title>
        <authorList>
            <person name="Retamal-Morales G."/>
            <person name="Mehnert M."/>
            <person name="Schwabe R."/>
            <person name="Tischler D."/>
            <person name="Schloemann M."/>
            <person name="Levican G.J."/>
        </authorList>
    </citation>
    <scope>NUCLEOTIDE SEQUENCE [LARGE SCALE GENOMIC DNA]</scope>
    <source>
        <strain evidence="2 4">S43</strain>
    </source>
</reference>
<dbReference type="AlphaFoldDB" id="A0A0C3AAC4"/>
<dbReference type="Pfam" id="PF14588">
    <property type="entry name" value="YjgF_endoribonc"/>
    <property type="match status" value="1"/>
</dbReference>
<gene>
    <name evidence="2" type="ORF">BS297_05350</name>
    <name evidence="3" type="ORF">I3517_35490</name>
</gene>
<comment type="caution">
    <text evidence="2">The sequence shown here is derived from an EMBL/GenBank/DDBJ whole genome shotgun (WGS) entry which is preliminary data.</text>
</comment>
<dbReference type="Proteomes" id="UP000627573">
    <property type="component" value="Unassembled WGS sequence"/>
</dbReference>
<evidence type="ECO:0000313" key="2">
    <source>
        <dbReference type="EMBL" id="KAB2586422.1"/>
    </source>
</evidence>
<dbReference type="RefSeq" id="WP_020969521.1">
    <property type="nucleotide sequence ID" value="NZ_CP176576.1"/>
</dbReference>
<protein>
    <submittedName>
        <fullName evidence="2">LysR family transcriptional regulator</fullName>
    </submittedName>
    <submittedName>
        <fullName evidence="3">RidA family protein</fullName>
    </submittedName>
</protein>
<dbReference type="GeneID" id="57487150"/>
<dbReference type="SUPFAM" id="SSF55298">
    <property type="entry name" value="YjgF-like"/>
    <property type="match status" value="1"/>
</dbReference>
<name>A0A0C3AAC4_RHOER</name>
<proteinExistence type="predicted"/>
<dbReference type="Gene3D" id="3.30.1330.40">
    <property type="entry name" value="RutC-like"/>
    <property type="match status" value="1"/>
</dbReference>
<dbReference type="EMBL" id="JAECSB010000103">
    <property type="protein sequence ID" value="MBH5147909.1"/>
    <property type="molecule type" value="Genomic_DNA"/>
</dbReference>